<keyword evidence="3 5" id="KW-1133">Transmembrane helix</keyword>
<feature type="transmembrane region" description="Helical" evidence="5">
    <location>
        <begin position="260"/>
        <end position="284"/>
    </location>
</feature>
<feature type="transmembrane region" description="Helical" evidence="5">
    <location>
        <begin position="156"/>
        <end position="177"/>
    </location>
</feature>
<dbReference type="PANTHER" id="PTHR23508">
    <property type="entry name" value="CARBOXYLIC ACID TRANSPORTER PROTEIN HOMOLOG"/>
    <property type="match status" value="1"/>
</dbReference>
<dbReference type="Proteomes" id="UP001500752">
    <property type="component" value="Unassembled WGS sequence"/>
</dbReference>
<feature type="transmembrane region" description="Helical" evidence="5">
    <location>
        <begin position="183"/>
        <end position="202"/>
    </location>
</feature>
<feature type="transmembrane region" description="Helical" evidence="5">
    <location>
        <begin position="385"/>
        <end position="407"/>
    </location>
</feature>
<feature type="domain" description="Major facilitator superfamily (MFS) profile" evidence="6">
    <location>
        <begin position="27"/>
        <end position="440"/>
    </location>
</feature>
<feature type="transmembrane region" description="Helical" evidence="5">
    <location>
        <begin position="413"/>
        <end position="435"/>
    </location>
</feature>
<dbReference type="InterPro" id="IPR036259">
    <property type="entry name" value="MFS_trans_sf"/>
</dbReference>
<evidence type="ECO:0000313" key="8">
    <source>
        <dbReference type="Proteomes" id="UP001500752"/>
    </source>
</evidence>
<feature type="transmembrane region" description="Helical" evidence="5">
    <location>
        <begin position="26"/>
        <end position="45"/>
    </location>
</feature>
<dbReference type="InterPro" id="IPR011701">
    <property type="entry name" value="MFS"/>
</dbReference>
<evidence type="ECO:0000256" key="5">
    <source>
        <dbReference type="SAM" id="Phobius"/>
    </source>
</evidence>
<evidence type="ECO:0000259" key="6">
    <source>
        <dbReference type="PROSITE" id="PS50850"/>
    </source>
</evidence>
<dbReference type="Pfam" id="PF07690">
    <property type="entry name" value="MFS_1"/>
    <property type="match status" value="1"/>
</dbReference>
<protein>
    <submittedName>
        <fullName evidence="7">MFS transporter</fullName>
    </submittedName>
</protein>
<dbReference type="Gene3D" id="1.20.1250.20">
    <property type="entry name" value="MFS general substrate transporter like domains"/>
    <property type="match status" value="1"/>
</dbReference>
<keyword evidence="2 5" id="KW-0812">Transmembrane</keyword>
<organism evidence="7 8">
    <name type="scientific">Arthrobacter ginkgonis</name>
    <dbReference type="NCBI Taxonomy" id="1630594"/>
    <lineage>
        <taxon>Bacteria</taxon>
        <taxon>Bacillati</taxon>
        <taxon>Actinomycetota</taxon>
        <taxon>Actinomycetes</taxon>
        <taxon>Micrococcales</taxon>
        <taxon>Micrococcaceae</taxon>
        <taxon>Arthrobacter</taxon>
    </lineage>
</organism>
<evidence type="ECO:0000313" key="7">
    <source>
        <dbReference type="EMBL" id="GAA3696526.1"/>
    </source>
</evidence>
<feature type="transmembrane region" description="Helical" evidence="5">
    <location>
        <begin position="351"/>
        <end position="373"/>
    </location>
</feature>
<feature type="transmembrane region" description="Helical" evidence="5">
    <location>
        <begin position="325"/>
        <end position="345"/>
    </location>
</feature>
<keyword evidence="4 5" id="KW-0472">Membrane</keyword>
<dbReference type="InterPro" id="IPR005829">
    <property type="entry name" value="Sugar_transporter_CS"/>
</dbReference>
<name>A0ABP7CUC1_9MICC</name>
<evidence type="ECO:0000256" key="4">
    <source>
        <dbReference type="ARBA" id="ARBA00023136"/>
    </source>
</evidence>
<dbReference type="PROSITE" id="PS50850">
    <property type="entry name" value="MFS"/>
    <property type="match status" value="1"/>
</dbReference>
<dbReference type="SUPFAM" id="SSF103473">
    <property type="entry name" value="MFS general substrate transporter"/>
    <property type="match status" value="1"/>
</dbReference>
<comment type="subcellular location">
    <subcellularLocation>
        <location evidence="1">Cell membrane</location>
        <topology evidence="1">Multi-pass membrane protein</topology>
    </subcellularLocation>
</comment>
<dbReference type="InterPro" id="IPR020846">
    <property type="entry name" value="MFS_dom"/>
</dbReference>
<evidence type="ECO:0000256" key="3">
    <source>
        <dbReference type="ARBA" id="ARBA00022989"/>
    </source>
</evidence>
<keyword evidence="8" id="KW-1185">Reference proteome</keyword>
<accession>A0ABP7CUC1</accession>
<dbReference type="EMBL" id="BAABEO010000024">
    <property type="protein sequence ID" value="GAA3696526.1"/>
    <property type="molecule type" value="Genomic_DNA"/>
</dbReference>
<evidence type="ECO:0000256" key="2">
    <source>
        <dbReference type="ARBA" id="ARBA00022692"/>
    </source>
</evidence>
<proteinExistence type="predicted"/>
<feature type="transmembrane region" description="Helical" evidence="5">
    <location>
        <begin position="290"/>
        <end position="313"/>
    </location>
</feature>
<evidence type="ECO:0000256" key="1">
    <source>
        <dbReference type="ARBA" id="ARBA00004651"/>
    </source>
</evidence>
<sequence length="457" mass="49305">MKELNEAPVKAEPKFSLTVSKRQTRLGTLIAFLAWVVAVYDFIMFGTLLPEIRLEFGWSEAQATGINTAIAVGTGIIVLAIGPIVDRIGRRRGMMATVGGTAVASALSAMTMNPAFLVGVRSVSGLGMAEQSINTTYLNEVYAVTEDEKIKKNRGFIYSIVQSGWPVGSLLAAGFIALLLPVAGWRGVFLLAALPAIILLWMRRSLKETPQYLLLNEARKLKKAGQKAEADELLARYGLEQNETAPLRTIFNSRYRRNTFFLSLVWILNFFGVTTFTVLGTTLLTDGKGLPYGISLLVFMAACAGGFLGYLFFGWLGQRFGRRGVVAAGFMISALAYTAMLFWAHDVPTVILFYALGQFFMAGPFSAFMFYMGEVYGADCRATGTSFLNAMAQPGSIIAGVLITVFLASGVSWITAAFVVGVVGVFLSGVAMLACTPAKELRGLEPASEPEVAEVVA</sequence>
<dbReference type="RefSeq" id="WP_345153132.1">
    <property type="nucleotide sequence ID" value="NZ_BAABEO010000024.1"/>
</dbReference>
<dbReference type="PANTHER" id="PTHR23508:SF10">
    <property type="entry name" value="CARBOXYLIC ACID TRANSPORTER PROTEIN HOMOLOG"/>
    <property type="match status" value="1"/>
</dbReference>
<reference evidence="8" key="1">
    <citation type="journal article" date="2019" name="Int. J. Syst. Evol. Microbiol.">
        <title>The Global Catalogue of Microorganisms (GCM) 10K type strain sequencing project: providing services to taxonomists for standard genome sequencing and annotation.</title>
        <authorList>
            <consortium name="The Broad Institute Genomics Platform"/>
            <consortium name="The Broad Institute Genome Sequencing Center for Infectious Disease"/>
            <person name="Wu L."/>
            <person name="Ma J."/>
        </authorList>
    </citation>
    <scope>NUCLEOTIDE SEQUENCE [LARGE SCALE GENOMIC DNA]</scope>
    <source>
        <strain evidence="8">JCM 30742</strain>
    </source>
</reference>
<comment type="caution">
    <text evidence="7">The sequence shown here is derived from an EMBL/GenBank/DDBJ whole genome shotgun (WGS) entry which is preliminary data.</text>
</comment>
<gene>
    <name evidence="7" type="ORF">GCM10023081_36990</name>
</gene>
<feature type="transmembrane region" description="Helical" evidence="5">
    <location>
        <begin position="65"/>
        <end position="85"/>
    </location>
</feature>
<dbReference type="PROSITE" id="PS00216">
    <property type="entry name" value="SUGAR_TRANSPORT_1"/>
    <property type="match status" value="1"/>
</dbReference>